<evidence type="ECO:0000256" key="10">
    <source>
        <dbReference type="ARBA" id="ARBA00023008"/>
    </source>
</evidence>
<organism evidence="14 15">
    <name type="scientific">Haloferula rosea</name>
    <dbReference type="NCBI Taxonomy" id="490093"/>
    <lineage>
        <taxon>Bacteria</taxon>
        <taxon>Pseudomonadati</taxon>
        <taxon>Verrucomicrobiota</taxon>
        <taxon>Verrucomicrobiia</taxon>
        <taxon>Verrucomicrobiales</taxon>
        <taxon>Verrucomicrobiaceae</taxon>
        <taxon>Haloferula</taxon>
    </lineage>
</organism>
<dbReference type="RefSeq" id="WP_200277101.1">
    <property type="nucleotide sequence ID" value="NZ_JAENII010000003.1"/>
</dbReference>
<dbReference type="InterPro" id="IPR008972">
    <property type="entry name" value="Cupredoxin"/>
</dbReference>
<dbReference type="Gene3D" id="2.60.40.420">
    <property type="entry name" value="Cupredoxins - blue copper proteins"/>
    <property type="match status" value="1"/>
</dbReference>
<dbReference type="InterPro" id="IPR036257">
    <property type="entry name" value="Cyt_c_oxidase_su2_TM_sf"/>
</dbReference>
<keyword evidence="10" id="KW-0186">Copper</keyword>
<comment type="similarity">
    <text evidence="2">Belongs to the cytochrome c oxidase subunit 2 family.</text>
</comment>
<protein>
    <recommendedName>
        <fullName evidence="3">cytochrome-c oxidase</fullName>
        <ecNumber evidence="3">7.1.1.9</ecNumber>
    </recommendedName>
</protein>
<dbReference type="PROSITE" id="PS50857">
    <property type="entry name" value="COX2_CUA"/>
    <property type="match status" value="1"/>
</dbReference>
<evidence type="ECO:0000256" key="2">
    <source>
        <dbReference type="ARBA" id="ARBA00007866"/>
    </source>
</evidence>
<dbReference type="Pfam" id="PF00116">
    <property type="entry name" value="COX2"/>
    <property type="match status" value="1"/>
</dbReference>
<dbReference type="AlphaFoldDB" id="A0A934RAQ3"/>
<reference evidence="14" key="1">
    <citation type="submission" date="2021-01" db="EMBL/GenBank/DDBJ databases">
        <title>Modified the classification status of verrucomicrobia.</title>
        <authorList>
            <person name="Feng X."/>
        </authorList>
    </citation>
    <scope>NUCLEOTIDE SEQUENCE</scope>
    <source>
        <strain evidence="14">KCTC 22201</strain>
    </source>
</reference>
<dbReference type="EMBL" id="JAENII010000003">
    <property type="protein sequence ID" value="MBK1826303.1"/>
    <property type="molecule type" value="Genomic_DNA"/>
</dbReference>
<evidence type="ECO:0000256" key="8">
    <source>
        <dbReference type="ARBA" id="ARBA00022982"/>
    </source>
</evidence>
<keyword evidence="15" id="KW-1185">Reference proteome</keyword>
<keyword evidence="11 12" id="KW-0472">Membrane</keyword>
<keyword evidence="9 12" id="KW-1133">Transmembrane helix</keyword>
<dbReference type="PANTHER" id="PTHR22888:SF9">
    <property type="entry name" value="CYTOCHROME C OXIDASE SUBUNIT 2"/>
    <property type="match status" value="1"/>
</dbReference>
<dbReference type="InterPro" id="IPR001505">
    <property type="entry name" value="Copper_CuA"/>
</dbReference>
<accession>A0A934RAQ3</accession>
<evidence type="ECO:0000256" key="3">
    <source>
        <dbReference type="ARBA" id="ARBA00012949"/>
    </source>
</evidence>
<dbReference type="SUPFAM" id="SSF49503">
    <property type="entry name" value="Cupredoxins"/>
    <property type="match status" value="1"/>
</dbReference>
<keyword evidence="7" id="KW-1278">Translocase</keyword>
<evidence type="ECO:0000256" key="5">
    <source>
        <dbReference type="ARBA" id="ARBA00022692"/>
    </source>
</evidence>
<dbReference type="EC" id="7.1.1.9" evidence="3"/>
<dbReference type="GO" id="GO:0042773">
    <property type="term" value="P:ATP synthesis coupled electron transport"/>
    <property type="evidence" value="ECO:0007669"/>
    <property type="project" value="TreeGrafter"/>
</dbReference>
<comment type="subcellular location">
    <subcellularLocation>
        <location evidence="1">Membrane</location>
        <topology evidence="1">Multi-pass membrane protein</topology>
    </subcellularLocation>
</comment>
<dbReference type="GO" id="GO:0004129">
    <property type="term" value="F:cytochrome-c oxidase activity"/>
    <property type="evidence" value="ECO:0007669"/>
    <property type="project" value="UniProtKB-EC"/>
</dbReference>
<evidence type="ECO:0000256" key="7">
    <source>
        <dbReference type="ARBA" id="ARBA00022967"/>
    </source>
</evidence>
<dbReference type="Gene3D" id="1.10.287.90">
    <property type="match status" value="1"/>
</dbReference>
<feature type="domain" description="Cytochrome oxidase subunit II copper A binding" evidence="13">
    <location>
        <begin position="106"/>
        <end position="246"/>
    </location>
</feature>
<dbReference type="PRINTS" id="PR01166">
    <property type="entry name" value="CYCOXIDASEII"/>
</dbReference>
<keyword evidence="5 12" id="KW-0812">Transmembrane</keyword>
<evidence type="ECO:0000313" key="15">
    <source>
        <dbReference type="Proteomes" id="UP000658278"/>
    </source>
</evidence>
<dbReference type="InterPro" id="IPR002429">
    <property type="entry name" value="CcO_II-like_C"/>
</dbReference>
<dbReference type="PANTHER" id="PTHR22888">
    <property type="entry name" value="CYTOCHROME C OXIDASE, SUBUNIT II"/>
    <property type="match status" value="1"/>
</dbReference>
<dbReference type="GO" id="GO:0016020">
    <property type="term" value="C:membrane"/>
    <property type="evidence" value="ECO:0007669"/>
    <property type="project" value="UniProtKB-SubCell"/>
</dbReference>
<dbReference type="InterPro" id="IPR045187">
    <property type="entry name" value="CcO_II"/>
</dbReference>
<comment type="caution">
    <text evidence="14">The sequence shown here is derived from an EMBL/GenBank/DDBJ whole genome shotgun (WGS) entry which is preliminary data.</text>
</comment>
<keyword evidence="4" id="KW-0813">Transport</keyword>
<proteinExistence type="inferred from homology"/>
<evidence type="ECO:0000256" key="1">
    <source>
        <dbReference type="ARBA" id="ARBA00004141"/>
    </source>
</evidence>
<sequence>MNSLSPSKFLGIPENFAAHGGRVDHMIDVVHWLMIALFVGWTLFFLYCLVRFRQSANPKASYYGVRNHVSSHLEIGIVILEAVLLLGFAFPLWKERTDTFETVQKQDPVRVRVIGWQFGWTYHYPGEDGKFGRIDHRSKTSASDPGIDLDDPNAMDDFTTSVLKIPKDRPAILMITSNDVIHNYAIVPMRIQQDAIPGRSIPMWFTPNKELETSVVCAQLCGEGHGNMAGQMEVVSQKAYDDWYADQTAGALKRNAPKDATASR</sequence>
<evidence type="ECO:0000256" key="12">
    <source>
        <dbReference type="SAM" id="Phobius"/>
    </source>
</evidence>
<evidence type="ECO:0000256" key="6">
    <source>
        <dbReference type="ARBA" id="ARBA00022723"/>
    </source>
</evidence>
<evidence type="ECO:0000256" key="11">
    <source>
        <dbReference type="ARBA" id="ARBA00023136"/>
    </source>
</evidence>
<keyword evidence="8" id="KW-0249">Electron transport</keyword>
<evidence type="ECO:0000313" key="14">
    <source>
        <dbReference type="EMBL" id="MBK1826303.1"/>
    </source>
</evidence>
<dbReference type="Proteomes" id="UP000658278">
    <property type="component" value="Unassembled WGS sequence"/>
</dbReference>
<dbReference type="GO" id="GO:0005507">
    <property type="term" value="F:copper ion binding"/>
    <property type="evidence" value="ECO:0007669"/>
    <property type="project" value="InterPro"/>
</dbReference>
<feature type="transmembrane region" description="Helical" evidence="12">
    <location>
        <begin position="29"/>
        <end position="50"/>
    </location>
</feature>
<dbReference type="SUPFAM" id="SSF81464">
    <property type="entry name" value="Cytochrome c oxidase subunit II-like, transmembrane region"/>
    <property type="match status" value="1"/>
</dbReference>
<evidence type="ECO:0000259" key="13">
    <source>
        <dbReference type="PROSITE" id="PS50857"/>
    </source>
</evidence>
<dbReference type="PROSITE" id="PS00078">
    <property type="entry name" value="COX2"/>
    <property type="match status" value="1"/>
</dbReference>
<name>A0A934RAQ3_9BACT</name>
<keyword evidence="6" id="KW-0479">Metal-binding</keyword>
<evidence type="ECO:0000256" key="4">
    <source>
        <dbReference type="ARBA" id="ARBA00022448"/>
    </source>
</evidence>
<feature type="transmembrane region" description="Helical" evidence="12">
    <location>
        <begin position="71"/>
        <end position="93"/>
    </location>
</feature>
<gene>
    <name evidence="14" type="ORF">JIN81_04690</name>
</gene>
<evidence type="ECO:0000256" key="9">
    <source>
        <dbReference type="ARBA" id="ARBA00022989"/>
    </source>
</evidence>